<proteinExistence type="predicted"/>
<dbReference type="InterPro" id="IPR040256">
    <property type="entry name" value="At4g02000-like"/>
</dbReference>
<evidence type="ECO:0000259" key="2">
    <source>
        <dbReference type="Pfam" id="PF14392"/>
    </source>
</evidence>
<dbReference type="InterPro" id="IPR025836">
    <property type="entry name" value="Zn_knuckle_CX2CX4HX4C"/>
</dbReference>
<reference evidence="3" key="2">
    <citation type="submission" date="2021-01" db="UniProtKB">
        <authorList>
            <consortium name="EnsemblPlants"/>
        </authorList>
    </citation>
    <scope>IDENTIFICATION</scope>
</reference>
<feature type="region of interest" description="Disordered" evidence="1">
    <location>
        <begin position="114"/>
        <end position="150"/>
    </location>
</feature>
<dbReference type="EMBL" id="LRBV02000004">
    <property type="status" value="NOT_ANNOTATED_CDS"/>
    <property type="molecule type" value="Genomic_DNA"/>
</dbReference>
<feature type="domain" description="Zinc knuckle CX2CX4HX4C" evidence="2">
    <location>
        <begin position="69"/>
        <end position="106"/>
    </location>
</feature>
<name>A0A7N2LHP7_QUELO</name>
<evidence type="ECO:0000313" key="4">
    <source>
        <dbReference type="Proteomes" id="UP000594261"/>
    </source>
</evidence>
<organism evidence="3 4">
    <name type="scientific">Quercus lobata</name>
    <name type="common">Valley oak</name>
    <dbReference type="NCBI Taxonomy" id="97700"/>
    <lineage>
        <taxon>Eukaryota</taxon>
        <taxon>Viridiplantae</taxon>
        <taxon>Streptophyta</taxon>
        <taxon>Embryophyta</taxon>
        <taxon>Tracheophyta</taxon>
        <taxon>Spermatophyta</taxon>
        <taxon>Magnoliopsida</taxon>
        <taxon>eudicotyledons</taxon>
        <taxon>Gunneridae</taxon>
        <taxon>Pentapetalae</taxon>
        <taxon>rosids</taxon>
        <taxon>fabids</taxon>
        <taxon>Fagales</taxon>
        <taxon>Fagaceae</taxon>
        <taxon>Quercus</taxon>
    </lineage>
</organism>
<dbReference type="InParanoid" id="A0A7N2LHP7"/>
<dbReference type="PANTHER" id="PTHR31286">
    <property type="entry name" value="GLYCINE-RICH CELL WALL STRUCTURAL PROTEIN 1.8-LIKE"/>
    <property type="match status" value="1"/>
</dbReference>
<dbReference type="Gramene" id="QL04p074000:mrna">
    <property type="protein sequence ID" value="QL04p074000:mrna"/>
    <property type="gene ID" value="QL04p074000"/>
</dbReference>
<keyword evidence="4" id="KW-1185">Reference proteome</keyword>
<evidence type="ECO:0000256" key="1">
    <source>
        <dbReference type="SAM" id="MobiDB-lite"/>
    </source>
</evidence>
<dbReference type="Proteomes" id="UP000594261">
    <property type="component" value="Chromosome 4"/>
</dbReference>
<evidence type="ECO:0000313" key="3">
    <source>
        <dbReference type="EnsemblPlants" id="QL04p074000:mrna"/>
    </source>
</evidence>
<sequence>MQRYMNDTPAKELAFDKVPFWVQVHDIPFSFQTRKVAEKLCETVGDILKSDGATDDDGGSLFWVRVLVNITSPLCRGRVITSPNGSKHWIKFRYEHLPSICYWCGRKKKGKMRKKNAERAAHMAARAAPATPQLGTAAPKRETEELEGSNNSKLVEINAAMIEEEVTVEMGNPVVTEINGGVSQFNSHSIPSSSNQCPVAINDTTLAASTQGVLPNGLDDQDEAVANQSTAELVGQHNSLRTWKRVMRQGSNGVHAKQLEPE</sequence>
<dbReference type="EnsemblPlants" id="QL04p074000:mrna">
    <property type="protein sequence ID" value="QL04p074000:mrna"/>
    <property type="gene ID" value="QL04p074000"/>
</dbReference>
<dbReference type="PANTHER" id="PTHR31286:SF178">
    <property type="entry name" value="DUF4283 DOMAIN-CONTAINING PROTEIN"/>
    <property type="match status" value="1"/>
</dbReference>
<dbReference type="AlphaFoldDB" id="A0A7N2LHP7"/>
<accession>A0A7N2LHP7</accession>
<reference evidence="3 4" key="1">
    <citation type="journal article" date="2016" name="G3 (Bethesda)">
        <title>First Draft Assembly and Annotation of the Genome of a California Endemic Oak Quercus lobata Nee (Fagaceae).</title>
        <authorList>
            <person name="Sork V.L."/>
            <person name="Fitz-Gibbon S.T."/>
            <person name="Puiu D."/>
            <person name="Crepeau M."/>
            <person name="Gugger P.F."/>
            <person name="Sherman R."/>
            <person name="Stevens K."/>
            <person name="Langley C.H."/>
            <person name="Pellegrini M."/>
            <person name="Salzberg S.L."/>
        </authorList>
    </citation>
    <scope>NUCLEOTIDE SEQUENCE [LARGE SCALE GENOMIC DNA]</scope>
    <source>
        <strain evidence="3 4">cv. SW786</strain>
    </source>
</reference>
<protein>
    <recommendedName>
        <fullName evidence="2">Zinc knuckle CX2CX4HX4C domain-containing protein</fullName>
    </recommendedName>
</protein>
<dbReference type="Pfam" id="PF14392">
    <property type="entry name" value="zf-CCHC_4"/>
    <property type="match status" value="1"/>
</dbReference>